<keyword evidence="2" id="KW-0548">Nucleotidyltransferase</keyword>
<dbReference type="InterPro" id="IPR035985">
    <property type="entry name" value="Ubiquitin-activating_enz"/>
</dbReference>
<dbReference type="RefSeq" id="WP_279331611.1">
    <property type="nucleotide sequence ID" value="NZ_CP121682.1"/>
</dbReference>
<dbReference type="Proteomes" id="UP001216440">
    <property type="component" value="Chromosome"/>
</dbReference>
<dbReference type="InterPro" id="IPR000594">
    <property type="entry name" value="ThiF_NAD_FAD-bd"/>
</dbReference>
<name>A0ABY8JRV2_9ACTN</name>
<dbReference type="EMBL" id="CP121682">
    <property type="protein sequence ID" value="WGD38717.1"/>
    <property type="molecule type" value="Genomic_DNA"/>
</dbReference>
<dbReference type="PANTHER" id="PTHR43267">
    <property type="entry name" value="TRNA THREONYLCARBAMOYLADENOSINE DEHYDRATASE"/>
    <property type="match status" value="1"/>
</dbReference>
<dbReference type="PANTHER" id="PTHR43267:SF2">
    <property type="entry name" value="TRNA THREONYLCARBAMOYLADENOSINE DEHYDRATASE 1-RELATED"/>
    <property type="match status" value="1"/>
</dbReference>
<accession>A0ABY8JRV2</accession>
<dbReference type="InterPro" id="IPR045886">
    <property type="entry name" value="ThiF/MoeB/HesA"/>
</dbReference>
<feature type="domain" description="THIF-type NAD/FAD binding fold" evidence="1">
    <location>
        <begin position="167"/>
        <end position="374"/>
    </location>
</feature>
<dbReference type="SUPFAM" id="SSF69572">
    <property type="entry name" value="Activating enzymes of the ubiquitin-like proteins"/>
    <property type="match status" value="1"/>
</dbReference>
<evidence type="ECO:0000313" key="3">
    <source>
        <dbReference type="Proteomes" id="UP001216440"/>
    </source>
</evidence>
<protein>
    <submittedName>
        <fullName evidence="2">ThiF family adenylyltransferase</fullName>
    </submittedName>
</protein>
<reference evidence="2 3" key="1">
    <citation type="submission" date="2023-03" db="EMBL/GenBank/DDBJ databases">
        <authorList>
            <person name="Mo P."/>
        </authorList>
    </citation>
    <scope>NUCLEOTIDE SEQUENCE [LARGE SCALE GENOMIC DNA]</scope>
    <source>
        <strain evidence="2 3">HUAS 5</strain>
    </source>
</reference>
<keyword evidence="3" id="KW-1185">Reference proteome</keyword>
<evidence type="ECO:0000259" key="1">
    <source>
        <dbReference type="Pfam" id="PF00899"/>
    </source>
</evidence>
<evidence type="ECO:0000313" key="2">
    <source>
        <dbReference type="EMBL" id="WGD38717.1"/>
    </source>
</evidence>
<gene>
    <name evidence="2" type="ORF">PYS65_00150</name>
</gene>
<keyword evidence="2" id="KW-0808">Transferase</keyword>
<sequence length="426" mass="46102">MLILIPQDAATVLRASGAWGRLSLRISQPDDLAVVGGISEGGGSIISVDPPPPAPRLLASCDSRPTGYWYRAKNELHALWHLLRVRRDTAMKLDVFKDAVPNGFKTPGDGGYVALTHAPGVKDAYPESRLPDLVAWHVTRAGFQPLEMSAEPETTGIRQLDHHWPVQELQNAHIMLVGAGSIGSATAHALAGYGIGHLTLVDPDRLQWHNLVRHTSSRRHIGRTKVTALAEELTQLRPDTAVTPLALDVIEHADQIRALLMDTHLVVCTADGVAARRVTGHLARRADRTAILACVLQYGALGEIIRLHPWRRHGCLTCRRHSLTEAGSLDPEPALDAGYGTGTRHRPMTAVGPDLHLVAHLAAKTAAATLLEHAGHPDQRLPGEHALIGLRRQPGWAAPFDLGRTAELRWLPATPPRPGCPTCEAP</sequence>
<dbReference type="CDD" id="cd01483">
    <property type="entry name" value="E1_enzyme_family"/>
    <property type="match status" value="1"/>
</dbReference>
<proteinExistence type="predicted"/>
<dbReference type="Gene3D" id="3.40.50.720">
    <property type="entry name" value="NAD(P)-binding Rossmann-like Domain"/>
    <property type="match status" value="1"/>
</dbReference>
<dbReference type="GO" id="GO:0016779">
    <property type="term" value="F:nucleotidyltransferase activity"/>
    <property type="evidence" value="ECO:0007669"/>
    <property type="project" value="UniProtKB-KW"/>
</dbReference>
<dbReference type="Pfam" id="PF00899">
    <property type="entry name" value="ThiF"/>
    <property type="match status" value="1"/>
</dbReference>
<organism evidence="2 3">
    <name type="scientific">Streptomyces cathayae</name>
    <dbReference type="NCBI Taxonomy" id="3031124"/>
    <lineage>
        <taxon>Bacteria</taxon>
        <taxon>Bacillati</taxon>
        <taxon>Actinomycetota</taxon>
        <taxon>Actinomycetes</taxon>
        <taxon>Kitasatosporales</taxon>
        <taxon>Streptomycetaceae</taxon>
        <taxon>Streptomyces</taxon>
    </lineage>
</organism>